<dbReference type="RefSeq" id="WP_248868036.1">
    <property type="nucleotide sequence ID" value="NZ_CP086322.1"/>
</dbReference>
<dbReference type="Proteomes" id="UP000830115">
    <property type="component" value="Chromosome"/>
</dbReference>
<evidence type="ECO:0000313" key="1">
    <source>
        <dbReference type="EMBL" id="UQA97128.1"/>
    </source>
</evidence>
<organism evidence="1 2">
    <name type="scientific">Streptomyces halobius</name>
    <dbReference type="NCBI Taxonomy" id="2879846"/>
    <lineage>
        <taxon>Bacteria</taxon>
        <taxon>Bacillati</taxon>
        <taxon>Actinomycetota</taxon>
        <taxon>Actinomycetes</taxon>
        <taxon>Kitasatosporales</taxon>
        <taxon>Streptomycetaceae</taxon>
        <taxon>Streptomyces</taxon>
    </lineage>
</organism>
<proteinExistence type="predicted"/>
<keyword evidence="2" id="KW-1185">Reference proteome</keyword>
<dbReference type="EMBL" id="CP086322">
    <property type="protein sequence ID" value="UQA97128.1"/>
    <property type="molecule type" value="Genomic_DNA"/>
</dbReference>
<protein>
    <submittedName>
        <fullName evidence="1">Uncharacterized protein</fullName>
    </submittedName>
</protein>
<accession>A0ABY4MHW1</accession>
<evidence type="ECO:0000313" key="2">
    <source>
        <dbReference type="Proteomes" id="UP000830115"/>
    </source>
</evidence>
<gene>
    <name evidence="1" type="ORF">K9S39_39395</name>
</gene>
<name>A0ABY4MHW1_9ACTN</name>
<reference evidence="1" key="1">
    <citation type="submission" date="2021-10" db="EMBL/GenBank/DDBJ databases">
        <title>Streptomyces nigrumlapis sp.nov.,an antimicrobial producing actinobacterium isolated from Black Gobi rocks.</title>
        <authorList>
            <person name="Wen Y."/>
            <person name="Zhang W."/>
            <person name="Liu X.G."/>
        </authorList>
    </citation>
    <scope>NUCLEOTIDE SEQUENCE</scope>
    <source>
        <strain evidence="1">ST13-2-2</strain>
    </source>
</reference>
<sequence>MTASGDFRYYVHIAASMGDRPQPDGPAIRWLDNQHTVRARWRALVTARQDHLRGAQ</sequence>